<protein>
    <submittedName>
        <fullName evidence="2">Uncharacterized protein</fullName>
    </submittedName>
</protein>
<keyword evidence="1" id="KW-0732">Signal</keyword>
<keyword evidence="3" id="KW-1185">Reference proteome</keyword>
<dbReference type="Proteomes" id="UP001429354">
    <property type="component" value="Unassembled WGS sequence"/>
</dbReference>
<organism evidence="2 3">
    <name type="scientific">Pseudoxanthomonas gei</name>
    <dbReference type="NCBI Taxonomy" id="1383030"/>
    <lineage>
        <taxon>Bacteria</taxon>
        <taxon>Pseudomonadati</taxon>
        <taxon>Pseudomonadota</taxon>
        <taxon>Gammaproteobacteria</taxon>
        <taxon>Lysobacterales</taxon>
        <taxon>Lysobacteraceae</taxon>
        <taxon>Pseudoxanthomonas</taxon>
    </lineage>
</organism>
<evidence type="ECO:0000313" key="3">
    <source>
        <dbReference type="Proteomes" id="UP001429354"/>
    </source>
</evidence>
<reference evidence="2 3" key="1">
    <citation type="submission" date="2018-07" db="EMBL/GenBank/DDBJ databases">
        <title>Whole genome Sequencing of Pseudoxanthomonas gei KCTC 32298 (T).</title>
        <authorList>
            <person name="Kumar S."/>
            <person name="Bansal K."/>
            <person name="Kaur A."/>
            <person name="Patil P."/>
            <person name="Sharma S."/>
            <person name="Patil P.B."/>
        </authorList>
    </citation>
    <scope>NUCLEOTIDE SEQUENCE [LARGE SCALE GENOMIC DNA]</scope>
    <source>
        <strain evidence="2 3">KCTC 32298</strain>
    </source>
</reference>
<accession>A0ABX0AJ05</accession>
<feature type="signal peptide" evidence="1">
    <location>
        <begin position="1"/>
        <end position="20"/>
    </location>
</feature>
<gene>
    <name evidence="2" type="ORF">DT603_11385</name>
</gene>
<evidence type="ECO:0000313" key="2">
    <source>
        <dbReference type="EMBL" id="NDK39446.1"/>
    </source>
</evidence>
<feature type="chain" id="PRO_5046482014" evidence="1">
    <location>
        <begin position="21"/>
        <end position="120"/>
    </location>
</feature>
<dbReference type="EMBL" id="QOVG01000007">
    <property type="protein sequence ID" value="NDK39446.1"/>
    <property type="molecule type" value="Genomic_DNA"/>
</dbReference>
<name>A0ABX0AJ05_9GAMM</name>
<proteinExistence type="predicted"/>
<sequence length="120" mass="12829">MKMLKLAMLALSLAPPLALAQSVSASESLRVPGIMTPSGQRFASTCTDAAFAQAADSARLARRCQTLLAHWRGEAELALVRRDNPRVRAVAILVPDSNALLPFDTVAALRTMPLQMSSGR</sequence>
<comment type="caution">
    <text evidence="2">The sequence shown here is derived from an EMBL/GenBank/DDBJ whole genome shotgun (WGS) entry which is preliminary data.</text>
</comment>
<evidence type="ECO:0000256" key="1">
    <source>
        <dbReference type="SAM" id="SignalP"/>
    </source>
</evidence>